<dbReference type="SUPFAM" id="SSF57903">
    <property type="entry name" value="FYVE/PHD zinc finger"/>
    <property type="match status" value="1"/>
</dbReference>
<feature type="region of interest" description="Disordered" evidence="4">
    <location>
        <begin position="1"/>
        <end position="221"/>
    </location>
</feature>
<feature type="domain" description="TFIIS central" evidence="6">
    <location>
        <begin position="933"/>
        <end position="1053"/>
    </location>
</feature>
<dbReference type="SMART" id="SM00510">
    <property type="entry name" value="TFS2M"/>
    <property type="match status" value="1"/>
</dbReference>
<keyword evidence="1" id="KW-0479">Metal-binding</keyword>
<feature type="compositionally biased region" description="Polar residues" evidence="4">
    <location>
        <begin position="1170"/>
        <end position="1184"/>
    </location>
</feature>
<dbReference type="Pfam" id="PF00628">
    <property type="entry name" value="PHD"/>
    <property type="match status" value="1"/>
</dbReference>
<feature type="compositionally biased region" description="Basic and acidic residues" evidence="4">
    <location>
        <begin position="737"/>
        <end position="747"/>
    </location>
</feature>
<feature type="compositionally biased region" description="Polar residues" evidence="4">
    <location>
        <begin position="69"/>
        <end position="81"/>
    </location>
</feature>
<keyword evidence="3" id="KW-0862">Zinc</keyword>
<feature type="compositionally biased region" description="Low complexity" evidence="4">
    <location>
        <begin position="499"/>
        <end position="512"/>
    </location>
</feature>
<keyword evidence="7" id="KW-1185">Reference proteome</keyword>
<feature type="region of interest" description="Disordered" evidence="4">
    <location>
        <begin position="1041"/>
        <end position="1080"/>
    </location>
</feature>
<feature type="transmembrane region" description="Helical" evidence="5">
    <location>
        <begin position="1497"/>
        <end position="1516"/>
    </location>
</feature>
<dbReference type="Pfam" id="PF07744">
    <property type="entry name" value="SPOC"/>
    <property type="match status" value="1"/>
</dbReference>
<dbReference type="Pfam" id="PF07500">
    <property type="entry name" value="TFIIS_M"/>
    <property type="match status" value="1"/>
</dbReference>
<feature type="region of interest" description="Disordered" evidence="4">
    <location>
        <begin position="426"/>
        <end position="594"/>
    </location>
</feature>
<evidence type="ECO:0000259" key="6">
    <source>
        <dbReference type="PROSITE" id="PS51321"/>
    </source>
</evidence>
<feature type="compositionally biased region" description="Basic residues" evidence="4">
    <location>
        <begin position="647"/>
        <end position="661"/>
    </location>
</feature>
<dbReference type="InterPro" id="IPR012921">
    <property type="entry name" value="SPOC_C"/>
</dbReference>
<dbReference type="PROSITE" id="PS51321">
    <property type="entry name" value="TFIIS_CENTRAL"/>
    <property type="match status" value="1"/>
</dbReference>
<evidence type="ECO:0000256" key="1">
    <source>
        <dbReference type="ARBA" id="ARBA00022723"/>
    </source>
</evidence>
<dbReference type="GO" id="GO:0006351">
    <property type="term" value="P:DNA-templated transcription"/>
    <property type="evidence" value="ECO:0007669"/>
    <property type="project" value="InterPro"/>
</dbReference>
<evidence type="ECO:0000256" key="4">
    <source>
        <dbReference type="SAM" id="MobiDB-lite"/>
    </source>
</evidence>
<evidence type="ECO:0000313" key="8">
    <source>
        <dbReference type="RefSeq" id="XP_032817642.1"/>
    </source>
</evidence>
<dbReference type="InterPro" id="IPR036575">
    <property type="entry name" value="TFIIS_cen_dom_sf"/>
</dbReference>
<protein>
    <submittedName>
        <fullName evidence="8">Death-inducer obliterator 1-like isoform X3</fullName>
    </submittedName>
</protein>
<dbReference type="PANTHER" id="PTHR11477">
    <property type="entry name" value="TRANSCRIPTION FACTOR S-II ZINC FINGER DOMAIN-CONTAINING PROTEIN"/>
    <property type="match status" value="1"/>
</dbReference>
<reference evidence="8" key="1">
    <citation type="submission" date="2025-08" db="UniProtKB">
        <authorList>
            <consortium name="RefSeq"/>
        </authorList>
    </citation>
    <scope>IDENTIFICATION</scope>
    <source>
        <tissue evidence="8">Sperm</tissue>
    </source>
</reference>
<feature type="region of interest" description="Disordered" evidence="4">
    <location>
        <begin position="1120"/>
        <end position="1215"/>
    </location>
</feature>
<feature type="compositionally biased region" description="Basic residues" evidence="4">
    <location>
        <begin position="147"/>
        <end position="156"/>
    </location>
</feature>
<keyword evidence="5" id="KW-0812">Transmembrane</keyword>
<feature type="compositionally biased region" description="Polar residues" evidence="4">
    <location>
        <begin position="13"/>
        <end position="37"/>
    </location>
</feature>
<accession>A0AAJ7X1I7</accession>
<feature type="compositionally biased region" description="Low complexity" evidence="4">
    <location>
        <begin position="171"/>
        <end position="192"/>
    </location>
</feature>
<dbReference type="SUPFAM" id="SSF46942">
    <property type="entry name" value="Elongation factor TFIIS domain 2"/>
    <property type="match status" value="1"/>
</dbReference>
<evidence type="ECO:0000256" key="3">
    <source>
        <dbReference type="ARBA" id="ARBA00022833"/>
    </source>
</evidence>
<dbReference type="Gene3D" id="3.30.40.10">
    <property type="entry name" value="Zinc/RING finger domain, C3HC4 (zinc finger)"/>
    <property type="match status" value="1"/>
</dbReference>
<dbReference type="InterPro" id="IPR011011">
    <property type="entry name" value="Znf_FYVE_PHD"/>
</dbReference>
<feature type="compositionally biased region" description="Basic and acidic residues" evidence="4">
    <location>
        <begin position="1041"/>
        <end position="1051"/>
    </location>
</feature>
<dbReference type="GO" id="GO:0008270">
    <property type="term" value="F:zinc ion binding"/>
    <property type="evidence" value="ECO:0007669"/>
    <property type="project" value="UniProtKB-KW"/>
</dbReference>
<dbReference type="Proteomes" id="UP001318040">
    <property type="component" value="Chromosome 27"/>
</dbReference>
<keyword evidence="5" id="KW-1133">Transmembrane helix</keyword>
<feature type="compositionally biased region" description="Basic and acidic residues" evidence="4">
    <location>
        <begin position="465"/>
        <end position="481"/>
    </location>
</feature>
<dbReference type="PANTHER" id="PTHR11477:SF51">
    <property type="entry name" value="PROTEIN PARTNER OF SNF, ISOFORM B"/>
    <property type="match status" value="1"/>
</dbReference>
<feature type="compositionally biased region" description="Basic and acidic residues" evidence="4">
    <location>
        <begin position="662"/>
        <end position="679"/>
    </location>
</feature>
<feature type="compositionally biased region" description="Basic and acidic residues" evidence="4">
    <location>
        <begin position="629"/>
        <end position="645"/>
    </location>
</feature>
<feature type="compositionally biased region" description="Polar residues" evidence="4">
    <location>
        <begin position="1204"/>
        <end position="1215"/>
    </location>
</feature>
<feature type="compositionally biased region" description="Acidic residues" evidence="4">
    <location>
        <begin position="82"/>
        <end position="96"/>
    </location>
</feature>
<feature type="compositionally biased region" description="Polar residues" evidence="4">
    <location>
        <begin position="918"/>
        <end position="930"/>
    </location>
</feature>
<dbReference type="InterPro" id="IPR003618">
    <property type="entry name" value="TFIIS_cen_dom"/>
</dbReference>
<dbReference type="Gene3D" id="1.10.472.30">
    <property type="entry name" value="Transcription elongation factor S-II, central domain"/>
    <property type="match status" value="1"/>
</dbReference>
<organism evidence="7 8">
    <name type="scientific">Petromyzon marinus</name>
    <name type="common">Sea lamprey</name>
    <dbReference type="NCBI Taxonomy" id="7757"/>
    <lineage>
        <taxon>Eukaryota</taxon>
        <taxon>Metazoa</taxon>
        <taxon>Chordata</taxon>
        <taxon>Craniata</taxon>
        <taxon>Vertebrata</taxon>
        <taxon>Cyclostomata</taxon>
        <taxon>Hyperoartia</taxon>
        <taxon>Petromyzontiformes</taxon>
        <taxon>Petromyzontidae</taxon>
        <taxon>Petromyzon</taxon>
    </lineage>
</organism>
<keyword evidence="2" id="KW-0863">Zinc-finger</keyword>
<sequence length="1532" mass="166825">MADTDKSDAKFMSVTSTDQVSANAEKSATEDVNSQASDGRENKLESGSPVGGSKDPAELESMRGDASGGSESELQETASQPEENDEGVEEEGDNTEDEKKAKELRKTWGFRRSTLAQRDGESLSDSQEEKPMTRGRSSFTLQIMPRRSGRSTKRSPHVQAFLAPKSRSKKSSGSPANSGSSSPTSSRSTAGSPVKESKDKIDLSSDSKGSSRCDKDTVMSENKEAASYFSEMSINKACRDKIAKIELTPLPTAILRKEEDSALKPMCGSSEDDLPLKELQERLRKKKLEQQQMEARLGAVVEKSKVTSENSTPVADDNKVNDVKHQNKSENEGLQDVAIVAAEDANTDDKNQSLGCTGNLLDHDYAFQKRTGCICGKNNFDRVQVLCKQCEEWIHGSCVGLTVELALELEKDNKVYLCPRCCPMESDDEDPHTKGPGLSAKPASKGESGDSKKYMGKLEQATEPLDPKRPRIRIQQEEPAKQPEPVAMDPEPAAKDPEPAANDPEPAANDPEPAAKDPEPAAKDPEPAAKDPESAAKDPESAAKDPEPAAKDPEPAEKQSEPATTESERSAKVSEPAEKETQPAPHEPEPASVSQKCVVVECSNNALAGSVYCSNECILKHAAAALQSMRKDGAKQQVKGKDAVKGKGGKVKDKKNKKKKKGLLDKSRDQSPAKHEKTPKSRLRSARADESSTQKSKAGKIAKKSVAAASKDSKQAKESLPTDKGKGNPQASVTRTASEERSQEHSAAEVAKAAAKVDALKHTVKPGMKQATFKPFVKVEGKLNVKSDNAKQLMKHDIGKSVVKQEATKTLIKQDIYKPGTKLETSKPGFRPVVKHEMGKTVVKQEASKTVLKHEVAKTIFRPDKSVAGTPGIKMEKPTAASTTPKIEKAAVASTSSSHQVSKEKILHKETVGPSGSHPASSHQKNHPSVEQIRQNVRRTLKDILAKRCSDSDDLTVAEEELVKVAGRIEKELFLLFQATDSRYKGKVRGLILNLKDPKNQGLFRRVLVGDMTAPRLVRLSPEELASRELALWRERDSSKMMKRESWESERRHRHKVEVDMEESPPHPDSEEAEESIPEGCKAETAKADIMSSMLTDTTDQHKAHLFDLNCKICTGRMPPPSEETTAKKVKFSLPTASSASPTKRTDSTLDRPTTHSLAEPTPIADVSSPIATPTSQVSTQAMQDSPEEPAEPVAVPAAVSGGTPESSSASPTSVAFTAAPLPASAAEVIKEERSASPEPVKSPPIISVPVVSQEIEPQNNARLDSLWKGFINMHGVAKVVAKAYPVSGSMANVAEELPDTIHVGGRILAKMVWDYVGKLKSSASKEVCIIRFHPATEEEAVAYISLYSYFNSRKRYGVVGNASRSLKDMYLIPLAAQDPIPHQLLPFDGPGKPVTRSCHHLVLTVSPVHLYPRSNLLRLHFLCSTSGFITVPRGSCDVHTSDLKYAALYSSFAFLPSLNGKVGNLCNESFKIWKRCFTRCFLSLFHLFLNGLFSRWVLLYGSNFMLIITFACRLISVRASWCRVSVNVQMF</sequence>
<evidence type="ECO:0000256" key="5">
    <source>
        <dbReference type="SAM" id="Phobius"/>
    </source>
</evidence>
<feature type="compositionally biased region" description="Basic and acidic residues" evidence="4">
    <location>
        <begin position="513"/>
        <end position="589"/>
    </location>
</feature>
<dbReference type="SMART" id="SM00249">
    <property type="entry name" value="PHD"/>
    <property type="match status" value="1"/>
</dbReference>
<feature type="region of interest" description="Disordered" evidence="4">
    <location>
        <begin position="628"/>
        <end position="747"/>
    </location>
</feature>
<dbReference type="InterPro" id="IPR001965">
    <property type="entry name" value="Znf_PHD"/>
</dbReference>
<keyword evidence="5" id="KW-0472">Membrane</keyword>
<feature type="compositionally biased region" description="Basic and acidic residues" evidence="4">
    <location>
        <begin position="195"/>
        <end position="221"/>
    </location>
</feature>
<feature type="compositionally biased region" description="Basic and acidic residues" evidence="4">
    <location>
        <begin position="97"/>
        <end position="106"/>
    </location>
</feature>
<feature type="region of interest" description="Disordered" evidence="4">
    <location>
        <begin position="910"/>
        <end position="930"/>
    </location>
</feature>
<name>A0AAJ7X1I7_PETMA</name>
<evidence type="ECO:0000313" key="7">
    <source>
        <dbReference type="Proteomes" id="UP001318040"/>
    </source>
</evidence>
<dbReference type="InterPro" id="IPR019787">
    <property type="entry name" value="Znf_PHD-finger"/>
</dbReference>
<dbReference type="RefSeq" id="XP_032817642.1">
    <property type="nucleotide sequence ID" value="XM_032961751.1"/>
</dbReference>
<dbReference type="InterPro" id="IPR013083">
    <property type="entry name" value="Znf_RING/FYVE/PHD"/>
</dbReference>
<feature type="compositionally biased region" description="Basic and acidic residues" evidence="4">
    <location>
        <begin position="711"/>
        <end position="726"/>
    </location>
</feature>
<proteinExistence type="predicted"/>
<dbReference type="GO" id="GO:0005634">
    <property type="term" value="C:nucleus"/>
    <property type="evidence" value="ECO:0007669"/>
    <property type="project" value="TreeGrafter"/>
</dbReference>
<gene>
    <name evidence="8" type="primary">LOC116946639</name>
</gene>
<evidence type="ECO:0000256" key="2">
    <source>
        <dbReference type="ARBA" id="ARBA00022771"/>
    </source>
</evidence>
<feature type="compositionally biased region" description="Basic and acidic residues" evidence="4">
    <location>
        <begin position="1144"/>
        <end position="1154"/>
    </location>
</feature>